<organism evidence="1 2">
    <name type="scientific">Cetraspora pellucida</name>
    <dbReference type="NCBI Taxonomy" id="1433469"/>
    <lineage>
        <taxon>Eukaryota</taxon>
        <taxon>Fungi</taxon>
        <taxon>Fungi incertae sedis</taxon>
        <taxon>Mucoromycota</taxon>
        <taxon>Glomeromycotina</taxon>
        <taxon>Glomeromycetes</taxon>
        <taxon>Diversisporales</taxon>
        <taxon>Gigasporaceae</taxon>
        <taxon>Cetraspora</taxon>
    </lineage>
</organism>
<dbReference type="OrthoDB" id="10609373at2759"/>
<evidence type="ECO:0000313" key="2">
    <source>
        <dbReference type="Proteomes" id="UP000789759"/>
    </source>
</evidence>
<dbReference type="AlphaFoldDB" id="A0A9N9BQJ2"/>
<protein>
    <submittedName>
        <fullName evidence="1">4057_t:CDS:1</fullName>
    </submittedName>
</protein>
<accession>A0A9N9BQJ2</accession>
<feature type="non-terminal residue" evidence="1">
    <location>
        <position position="202"/>
    </location>
</feature>
<name>A0A9N9BQJ2_9GLOM</name>
<dbReference type="EMBL" id="CAJVQA010003546">
    <property type="protein sequence ID" value="CAG8577368.1"/>
    <property type="molecule type" value="Genomic_DNA"/>
</dbReference>
<keyword evidence="2" id="KW-1185">Reference proteome</keyword>
<sequence length="202" mass="24662">SNLKLELFEQTAKNNEYEEEIMTFTELINHKSFKEEFYDIINGRIILYEIVIVKEENKIKKVKGKEIDFTKRRENQMDWERSDTDYVYYDSNKPIEKYFNTDKVKVYTETVLKQAEEETRSLVKNFVARMKMMNIEVPKPRLEYYVLYIHGIKEVYKRMILVDKFNPKEHRIDKYHYLKDIKSFLSVCMKCSEKKTEEWLVN</sequence>
<gene>
    <name evidence="1" type="ORF">CPELLU_LOCUS5929</name>
</gene>
<comment type="caution">
    <text evidence="1">The sequence shown here is derived from an EMBL/GenBank/DDBJ whole genome shotgun (WGS) entry which is preliminary data.</text>
</comment>
<evidence type="ECO:0000313" key="1">
    <source>
        <dbReference type="EMBL" id="CAG8577368.1"/>
    </source>
</evidence>
<dbReference type="Proteomes" id="UP000789759">
    <property type="component" value="Unassembled WGS sequence"/>
</dbReference>
<proteinExistence type="predicted"/>
<reference evidence="1" key="1">
    <citation type="submission" date="2021-06" db="EMBL/GenBank/DDBJ databases">
        <authorList>
            <person name="Kallberg Y."/>
            <person name="Tangrot J."/>
            <person name="Rosling A."/>
        </authorList>
    </citation>
    <scope>NUCLEOTIDE SEQUENCE</scope>
    <source>
        <strain evidence="1">FL966</strain>
    </source>
</reference>